<dbReference type="AlphaFoldDB" id="A0A9E7M8R6"/>
<keyword evidence="2" id="KW-1185">Reference proteome</keyword>
<dbReference type="NCBIfam" id="TIGR04140">
    <property type="entry name" value="chp_AF_0576"/>
    <property type="match status" value="1"/>
</dbReference>
<protein>
    <submittedName>
        <fullName evidence="1">TIGR04140 family protein</fullName>
    </submittedName>
</protein>
<organism evidence="1 2">
    <name type="scientific">Thermococcus argininiproducens</name>
    <dbReference type="NCBI Taxonomy" id="2866384"/>
    <lineage>
        <taxon>Archaea</taxon>
        <taxon>Methanobacteriati</taxon>
        <taxon>Methanobacteriota</taxon>
        <taxon>Thermococci</taxon>
        <taxon>Thermococcales</taxon>
        <taxon>Thermococcaceae</taxon>
        <taxon>Thermococcus</taxon>
    </lineage>
</organism>
<dbReference type="Proteomes" id="UP001056425">
    <property type="component" value="Chromosome"/>
</dbReference>
<evidence type="ECO:0000313" key="1">
    <source>
        <dbReference type="EMBL" id="USG99014.1"/>
    </source>
</evidence>
<evidence type="ECO:0000313" key="2">
    <source>
        <dbReference type="Proteomes" id="UP001056425"/>
    </source>
</evidence>
<sequence length="66" mass="7572">MKRELVTAVPPEEIQEILEKSKANLYLCIKEGEPFYGAPRWKVVLKGSKEEIEKFMEVFMKARAGG</sequence>
<accession>A0A9E7M8R6</accession>
<gene>
    <name evidence="1" type="ORF">K1720_05510</name>
</gene>
<dbReference type="RefSeq" id="WP_251947325.1">
    <property type="nucleotide sequence ID" value="NZ_CP080572.1"/>
</dbReference>
<proteinExistence type="predicted"/>
<dbReference type="GeneID" id="72777782"/>
<dbReference type="InterPro" id="IPR026486">
    <property type="entry name" value="CHP_AF_0576"/>
</dbReference>
<reference evidence="1 2" key="1">
    <citation type="submission" date="2021-08" db="EMBL/GenBank/DDBJ databases">
        <title>Thermococcus onnuriiensis IOH2.</title>
        <authorList>
            <person name="Park Y.-J."/>
        </authorList>
    </citation>
    <scope>NUCLEOTIDE SEQUENCE [LARGE SCALE GENOMIC DNA]</scope>
    <source>
        <strain evidence="1 2">IOH2</strain>
    </source>
</reference>
<dbReference type="KEGG" id="thei:K1720_05510"/>
<name>A0A9E7M8R6_9EURY</name>
<dbReference type="EMBL" id="CP080572">
    <property type="protein sequence ID" value="USG99014.1"/>
    <property type="molecule type" value="Genomic_DNA"/>
</dbReference>